<evidence type="ECO:0000259" key="3">
    <source>
        <dbReference type="Pfam" id="PF01593"/>
    </source>
</evidence>
<dbReference type="InterPro" id="IPR002937">
    <property type="entry name" value="Amino_oxidase"/>
</dbReference>
<evidence type="ECO:0000256" key="2">
    <source>
        <dbReference type="SAM" id="SignalP"/>
    </source>
</evidence>
<protein>
    <recommendedName>
        <fullName evidence="3">Amine oxidase domain-containing protein</fullName>
    </recommendedName>
</protein>
<accession>A0A8X8C9E1</accession>
<dbReference type="Pfam" id="PF01593">
    <property type="entry name" value="Amino_oxidase"/>
    <property type="match status" value="1"/>
</dbReference>
<dbReference type="GO" id="GO:0016491">
    <property type="term" value="F:oxidoreductase activity"/>
    <property type="evidence" value="ECO:0007669"/>
    <property type="project" value="InterPro"/>
</dbReference>
<dbReference type="GO" id="GO:0006598">
    <property type="term" value="P:polyamine catabolic process"/>
    <property type="evidence" value="ECO:0007669"/>
    <property type="project" value="TreeGrafter"/>
</dbReference>
<dbReference type="PANTHER" id="PTHR10742">
    <property type="entry name" value="FLAVIN MONOAMINE OXIDASE"/>
    <property type="match status" value="1"/>
</dbReference>
<keyword evidence="2" id="KW-0732">Signal</keyword>
<feature type="domain" description="Amine oxidase" evidence="3">
    <location>
        <begin position="36"/>
        <end position="468"/>
    </location>
</feature>
<dbReference type="OrthoDB" id="5046242at2759"/>
<keyword evidence="5" id="KW-1185">Reference proteome</keyword>
<comment type="similarity">
    <text evidence="1">Belongs to the flavin monoamine oxidase family.</text>
</comment>
<proteinExistence type="inferred from homology"/>
<comment type="caution">
    <text evidence="4">The sequence shown here is derived from an EMBL/GenBank/DDBJ whole genome shotgun (WGS) entry which is preliminary data.</text>
</comment>
<dbReference type="Proteomes" id="UP000886885">
    <property type="component" value="Chromosome 15D"/>
</dbReference>
<reference evidence="4" key="1">
    <citation type="journal article" date="2020" name="bioRxiv">
        <title>Hybrid origin of Populus tomentosa Carr. identified through genome sequencing and phylogenomic analysis.</title>
        <authorList>
            <person name="An X."/>
            <person name="Gao K."/>
            <person name="Chen Z."/>
            <person name="Li J."/>
            <person name="Yang X."/>
            <person name="Yang X."/>
            <person name="Zhou J."/>
            <person name="Guo T."/>
            <person name="Zhao T."/>
            <person name="Huang S."/>
            <person name="Miao D."/>
            <person name="Khan W.U."/>
            <person name="Rao P."/>
            <person name="Ye M."/>
            <person name="Lei B."/>
            <person name="Liao W."/>
            <person name="Wang J."/>
            <person name="Ji L."/>
            <person name="Li Y."/>
            <person name="Guo B."/>
            <person name="Mustafa N.S."/>
            <person name="Li S."/>
            <person name="Yun Q."/>
            <person name="Keller S.R."/>
            <person name="Mao J."/>
            <person name="Zhang R."/>
            <person name="Strauss S.H."/>
        </authorList>
    </citation>
    <scope>NUCLEOTIDE SEQUENCE</scope>
    <source>
        <strain evidence="4">GM15</strain>
        <tissue evidence="4">Leaf</tissue>
    </source>
</reference>
<gene>
    <name evidence="4" type="ORF">POTOM_050510</name>
</gene>
<name>A0A8X8C9E1_POPTO</name>
<organism evidence="4 5">
    <name type="scientific">Populus tomentosa</name>
    <name type="common">Chinese white poplar</name>
    <dbReference type="NCBI Taxonomy" id="118781"/>
    <lineage>
        <taxon>Eukaryota</taxon>
        <taxon>Viridiplantae</taxon>
        <taxon>Streptophyta</taxon>
        <taxon>Embryophyta</taxon>
        <taxon>Tracheophyta</taxon>
        <taxon>Spermatophyta</taxon>
        <taxon>Magnoliopsida</taxon>
        <taxon>eudicotyledons</taxon>
        <taxon>Gunneridae</taxon>
        <taxon>Pentapetalae</taxon>
        <taxon>rosids</taxon>
        <taxon>fabids</taxon>
        <taxon>Malpighiales</taxon>
        <taxon>Salicaceae</taxon>
        <taxon>Saliceae</taxon>
        <taxon>Populus</taxon>
    </lineage>
</organism>
<dbReference type="EMBL" id="JAAWWB010000030">
    <property type="protein sequence ID" value="KAG6746000.1"/>
    <property type="molecule type" value="Genomic_DNA"/>
</dbReference>
<evidence type="ECO:0000256" key="1">
    <source>
        <dbReference type="ARBA" id="ARBA00005995"/>
    </source>
</evidence>
<evidence type="ECO:0000313" key="4">
    <source>
        <dbReference type="EMBL" id="KAG6746000.1"/>
    </source>
</evidence>
<dbReference type="PANTHER" id="PTHR10742:SF313">
    <property type="entry name" value="AMINE OXIDASE"/>
    <property type="match status" value="1"/>
</dbReference>
<dbReference type="AlphaFoldDB" id="A0A8X8C9E1"/>
<dbReference type="InterPro" id="IPR050281">
    <property type="entry name" value="Flavin_monoamine_oxidase"/>
</dbReference>
<evidence type="ECO:0000313" key="5">
    <source>
        <dbReference type="Proteomes" id="UP000886885"/>
    </source>
</evidence>
<sequence length="517" mass="58126">MKKLMGMVLVLLLFHSFLSLASASQTPTVIIIGAGMSGISAAKTLHDAGIRDILILEATNRIGGRVMKTQFSGFAVEMGANWLFGGGPVHNPVLEMAKKVKLKTSLNDYDNLTSNTYKQDGGLYPKKLVEAVDKVAVARDDFCAEFSTLLTKKVKKDVDISILAGQRLFKQEPKTPLEMVVDYYHNDYEDGEPPKVTSLKHTYPRNEFVDHGEDPYFVADPRGFEIVVQYLAKQFLSSLRSDPRLKLNKVVREIIYSKNGVAVKTEDGSIYKAKYAIVSVSVGVLQTDLIDFRPKLPLWKRLAISDFSMTIYTKIFLKFPYKFWPAGPGTEFFLYTHVRRGYYPLWQHLENEYPGSNILFVTVTAEESRRVEQLSDQEVETEVMAVLKTLFGNNIPKPEDILVPRWGLNRFYKGSYSNWPDKYDQNRHDQLGDPVGPVYFTGEHNSNKYIGYVTGAYFTGIDTANDLLGCMKNQTCRGYNSQHVKYVQSTKSFTICTIVYVGEDGSGGSVAGIKSRG</sequence>
<feature type="chain" id="PRO_5036474394" description="Amine oxidase domain-containing protein" evidence="2">
    <location>
        <begin position="24"/>
        <end position="517"/>
    </location>
</feature>
<feature type="signal peptide" evidence="2">
    <location>
        <begin position="1"/>
        <end position="23"/>
    </location>
</feature>